<dbReference type="AlphaFoldDB" id="A0A8H3FU99"/>
<feature type="region of interest" description="Disordered" evidence="1">
    <location>
        <begin position="276"/>
        <end position="352"/>
    </location>
</feature>
<sequence>MERCLTEPYLARKGYVPGSEQQSPEPDAIPNPNIKVANTEEVQANIPNQLKAQYAAQQQAPSTISSTPTTQTRRPNLRKEPPSPSTRSDTPPPPSTPGTEPSYQPLEPGRDSKSRTPFPPPPLSTAAEIPGGLYSELQRRQNICLAIERQIEACQKEIRTYPSKQRKIEKQHEKRMTDFAQPVQDAKQDSADIVPQTAEEVEREEMRDIYLQYDRRLSGVPSAATVDALFVVIADTENHFKKDEEVSKAAKKRGAKLEGKLYEARCAVLEVEDEVEEVENGGLGKDGEWKVGKDRIEGREEGVRKSRRRRGGKDGRNGGGDGGDERVGRRRKRWSNLSSKTGKTSSDTALDG</sequence>
<comment type="caution">
    <text evidence="2">The sequence shown here is derived from an EMBL/GenBank/DDBJ whole genome shotgun (WGS) entry which is preliminary data.</text>
</comment>
<evidence type="ECO:0000313" key="2">
    <source>
        <dbReference type="EMBL" id="CAF9932366.1"/>
    </source>
</evidence>
<evidence type="ECO:0000313" key="3">
    <source>
        <dbReference type="Proteomes" id="UP000664534"/>
    </source>
</evidence>
<gene>
    <name evidence="2" type="ORF">IMSHALPRED_008873</name>
</gene>
<dbReference type="Proteomes" id="UP000664534">
    <property type="component" value="Unassembled WGS sequence"/>
</dbReference>
<feature type="compositionally biased region" description="Polar residues" evidence="1">
    <location>
        <begin position="40"/>
        <end position="51"/>
    </location>
</feature>
<feature type="compositionally biased region" description="Polar residues" evidence="1">
    <location>
        <begin position="335"/>
        <end position="352"/>
    </location>
</feature>
<dbReference type="OrthoDB" id="5405562at2759"/>
<evidence type="ECO:0000256" key="1">
    <source>
        <dbReference type="SAM" id="MobiDB-lite"/>
    </source>
</evidence>
<keyword evidence="3" id="KW-1185">Reference proteome</keyword>
<feature type="compositionally biased region" description="Basic and acidic residues" evidence="1">
    <location>
        <begin position="285"/>
        <end position="304"/>
    </location>
</feature>
<name>A0A8H3FU99_9LECA</name>
<feature type="compositionally biased region" description="Low complexity" evidence="1">
    <location>
        <begin position="52"/>
        <end position="74"/>
    </location>
</feature>
<reference evidence="2" key="1">
    <citation type="submission" date="2021-03" db="EMBL/GenBank/DDBJ databases">
        <authorList>
            <person name="Tagirdzhanova G."/>
        </authorList>
    </citation>
    <scope>NUCLEOTIDE SEQUENCE</scope>
</reference>
<proteinExistence type="predicted"/>
<organism evidence="2 3">
    <name type="scientific">Imshaugia aleurites</name>
    <dbReference type="NCBI Taxonomy" id="172621"/>
    <lineage>
        <taxon>Eukaryota</taxon>
        <taxon>Fungi</taxon>
        <taxon>Dikarya</taxon>
        <taxon>Ascomycota</taxon>
        <taxon>Pezizomycotina</taxon>
        <taxon>Lecanoromycetes</taxon>
        <taxon>OSLEUM clade</taxon>
        <taxon>Lecanoromycetidae</taxon>
        <taxon>Lecanorales</taxon>
        <taxon>Lecanorineae</taxon>
        <taxon>Parmeliaceae</taxon>
        <taxon>Imshaugia</taxon>
    </lineage>
</organism>
<dbReference type="EMBL" id="CAJPDT010000065">
    <property type="protein sequence ID" value="CAF9932366.1"/>
    <property type="molecule type" value="Genomic_DNA"/>
</dbReference>
<accession>A0A8H3FU99</accession>
<protein>
    <submittedName>
        <fullName evidence="2">Uncharacterized protein</fullName>
    </submittedName>
</protein>
<feature type="region of interest" description="Disordered" evidence="1">
    <location>
        <begin position="1"/>
        <end position="128"/>
    </location>
</feature>